<organism evidence="2 3">
    <name type="scientific">Protomyces lactucae-debilis</name>
    <dbReference type="NCBI Taxonomy" id="2754530"/>
    <lineage>
        <taxon>Eukaryota</taxon>
        <taxon>Fungi</taxon>
        <taxon>Dikarya</taxon>
        <taxon>Ascomycota</taxon>
        <taxon>Taphrinomycotina</taxon>
        <taxon>Taphrinomycetes</taxon>
        <taxon>Taphrinales</taxon>
        <taxon>Protomycetaceae</taxon>
        <taxon>Protomyces</taxon>
    </lineage>
</organism>
<gene>
    <name evidence="2" type="ORF">BCR37DRAFT_386690</name>
</gene>
<evidence type="ECO:0000313" key="2">
    <source>
        <dbReference type="EMBL" id="ORY83652.1"/>
    </source>
</evidence>
<keyword evidence="3" id="KW-1185">Reference proteome</keyword>
<dbReference type="EMBL" id="MCFI01000007">
    <property type="protein sequence ID" value="ORY83652.1"/>
    <property type="molecule type" value="Genomic_DNA"/>
</dbReference>
<sequence length="538" mass="59294">MKRLANKLSGKNKTEDSPVAHATKSFIKGTGDQGLSSLPSILEACSVTSQNALGSTIETLDLITHYFGQRQHLARQARCVDLLRYMSDSNEIELFPLISQNLTFLSLLERNAMAMANGEASTSPQSARHLEGMTRILIDHFCLKADVPQQITALQQKLNVGATRTRRSTQSQRPANERDQAVREVRQAQLMEDVQSAKAECELMSLLLSDSAGKQADQDSENLDEELYESLIKRREILAKHAESRLTDEQMLQLVGASEQIETTLQLYSDYKDAERKSLKNGKQKDNTWQGLDTFGGTPTMSYSAPSPIDKSRQGQEAWPANDQAFEDYRHAHGYTSHQTGYLDASRSDDGAPGSSGPSSRYVEMGDEPAEYRSTTPAPIDTAVPANTASQWSPRSNNPFNNNPFTRRQSQEQPKQPAKTNPFLPNTLCDIATLGLPYGLECLESGSIFKFRLTTKLRAAVFRSRGVLVFKIQTVRVIAASAEVLGLGETLIAQPSNGYTALIGGRLGKGVAAKALRWAVYGRSTSTSKFKGMDLMRM</sequence>
<protein>
    <recommendedName>
        <fullName evidence="4">GAT domain-containing protein</fullName>
    </recommendedName>
</protein>
<reference evidence="2 3" key="1">
    <citation type="submission" date="2016-07" db="EMBL/GenBank/DDBJ databases">
        <title>Pervasive Adenine N6-methylation of Active Genes in Fungi.</title>
        <authorList>
            <consortium name="DOE Joint Genome Institute"/>
            <person name="Mondo S.J."/>
            <person name="Dannebaum R.O."/>
            <person name="Kuo R.C."/>
            <person name="Labutti K."/>
            <person name="Haridas S."/>
            <person name="Kuo A."/>
            <person name="Salamov A."/>
            <person name="Ahrendt S.R."/>
            <person name="Lipzen A."/>
            <person name="Sullivan W."/>
            <person name="Andreopoulos W.B."/>
            <person name="Clum A."/>
            <person name="Lindquist E."/>
            <person name="Daum C."/>
            <person name="Ramamoorthy G.K."/>
            <person name="Gryganskyi A."/>
            <person name="Culley D."/>
            <person name="Magnuson J.K."/>
            <person name="James T.Y."/>
            <person name="O'Malley M.A."/>
            <person name="Stajich J.E."/>
            <person name="Spatafora J.W."/>
            <person name="Visel A."/>
            <person name="Grigoriev I.V."/>
        </authorList>
    </citation>
    <scope>NUCLEOTIDE SEQUENCE [LARGE SCALE GENOMIC DNA]</scope>
    <source>
        <strain evidence="2 3">12-1054</strain>
    </source>
</reference>
<dbReference type="Proteomes" id="UP000193685">
    <property type="component" value="Unassembled WGS sequence"/>
</dbReference>
<name>A0A1Y2FI78_PROLT</name>
<dbReference type="AlphaFoldDB" id="A0A1Y2FI78"/>
<feature type="compositionally biased region" description="Basic and acidic residues" evidence="1">
    <location>
        <begin position="277"/>
        <end position="286"/>
    </location>
</feature>
<proteinExistence type="predicted"/>
<accession>A0A1Y2FI78</accession>
<dbReference type="SUPFAM" id="SSF89009">
    <property type="entry name" value="GAT-like domain"/>
    <property type="match status" value="1"/>
</dbReference>
<evidence type="ECO:0008006" key="4">
    <source>
        <dbReference type="Google" id="ProtNLM"/>
    </source>
</evidence>
<feature type="compositionally biased region" description="Polar residues" evidence="1">
    <location>
        <begin position="287"/>
        <end position="305"/>
    </location>
</feature>
<feature type="region of interest" description="Disordered" evidence="1">
    <location>
        <begin position="277"/>
        <end position="318"/>
    </location>
</feature>
<dbReference type="GeneID" id="63787061"/>
<feature type="compositionally biased region" description="Polar residues" evidence="1">
    <location>
        <begin position="385"/>
        <end position="396"/>
    </location>
</feature>
<evidence type="ECO:0000313" key="3">
    <source>
        <dbReference type="Proteomes" id="UP000193685"/>
    </source>
</evidence>
<feature type="region of interest" description="Disordered" evidence="1">
    <location>
        <begin position="1"/>
        <end position="20"/>
    </location>
</feature>
<feature type="region of interest" description="Disordered" evidence="1">
    <location>
        <begin position="159"/>
        <end position="181"/>
    </location>
</feature>
<dbReference type="RefSeq" id="XP_040725947.1">
    <property type="nucleotide sequence ID" value="XM_040870462.1"/>
</dbReference>
<dbReference type="OrthoDB" id="10663087at2759"/>
<comment type="caution">
    <text evidence="2">The sequence shown here is derived from an EMBL/GenBank/DDBJ whole genome shotgun (WGS) entry which is preliminary data.</text>
</comment>
<feature type="region of interest" description="Disordered" evidence="1">
    <location>
        <begin position="340"/>
        <end position="422"/>
    </location>
</feature>
<evidence type="ECO:0000256" key="1">
    <source>
        <dbReference type="SAM" id="MobiDB-lite"/>
    </source>
</evidence>
<feature type="compositionally biased region" description="Low complexity" evidence="1">
    <location>
        <begin position="351"/>
        <end position="361"/>
    </location>
</feature>